<dbReference type="RefSeq" id="WP_199707470.1">
    <property type="nucleotide sequence ID" value="NZ_JAEMNV010000010.1"/>
</dbReference>
<dbReference type="Pfam" id="PF14361">
    <property type="entry name" value="RsbRD_N"/>
    <property type="match status" value="1"/>
</dbReference>
<keyword evidence="6" id="KW-1185">Reference proteome</keyword>
<reference evidence="5" key="1">
    <citation type="submission" date="2020-12" db="EMBL/GenBank/DDBJ databases">
        <title>Antrihabitans popcorni sp. nov. and Antrihabitans auranticaus sp. nov., isolated from a larva cave.</title>
        <authorList>
            <person name="Lee S.D."/>
            <person name="Kim I.S."/>
        </authorList>
    </citation>
    <scope>NUCLEOTIDE SEQUENCE</scope>
    <source>
        <strain evidence="5">YC3-6</strain>
    </source>
</reference>
<evidence type="ECO:0000259" key="2">
    <source>
        <dbReference type="Pfam" id="PF13556"/>
    </source>
</evidence>
<evidence type="ECO:0000256" key="1">
    <source>
        <dbReference type="ARBA" id="ARBA00006754"/>
    </source>
</evidence>
<comment type="caution">
    <text evidence="5">The sequence shown here is derived from an EMBL/GenBank/DDBJ whole genome shotgun (WGS) entry which is preliminary data.</text>
</comment>
<dbReference type="EMBL" id="JAEMNV010000010">
    <property type="protein sequence ID" value="MBJ8342134.1"/>
    <property type="molecule type" value="Genomic_DNA"/>
</dbReference>
<dbReference type="InterPro" id="IPR025751">
    <property type="entry name" value="RsbRD_N_dom"/>
</dbReference>
<gene>
    <name evidence="5" type="ORF">JGU71_24910</name>
</gene>
<evidence type="ECO:0000259" key="3">
    <source>
        <dbReference type="Pfam" id="PF14361"/>
    </source>
</evidence>
<protein>
    <submittedName>
        <fullName evidence="5">Helix-turn-helix domain-containing protein</fullName>
    </submittedName>
</protein>
<name>A0A934U626_9NOCA</name>
<organism evidence="5 6">
    <name type="scientific">Antrihabitans stalagmiti</name>
    <dbReference type="NCBI Taxonomy" id="2799499"/>
    <lineage>
        <taxon>Bacteria</taxon>
        <taxon>Bacillati</taxon>
        <taxon>Actinomycetota</taxon>
        <taxon>Actinomycetes</taxon>
        <taxon>Mycobacteriales</taxon>
        <taxon>Nocardiaceae</taxon>
        <taxon>Antrihabitans</taxon>
    </lineage>
</organism>
<dbReference type="InterPro" id="IPR042070">
    <property type="entry name" value="PucR_C-HTH_sf"/>
</dbReference>
<feature type="domain" description="PucR C-terminal helix-turn-helix" evidence="2">
    <location>
        <begin position="339"/>
        <end position="394"/>
    </location>
</feature>
<evidence type="ECO:0000313" key="5">
    <source>
        <dbReference type="EMBL" id="MBJ8342134.1"/>
    </source>
</evidence>
<dbReference type="Pfam" id="PF13556">
    <property type="entry name" value="HTH_30"/>
    <property type="match status" value="1"/>
</dbReference>
<dbReference type="InterPro" id="IPR051448">
    <property type="entry name" value="CdaR-like_regulators"/>
</dbReference>
<dbReference type="Proteomes" id="UP000655868">
    <property type="component" value="Unassembled WGS sequence"/>
</dbReference>
<proteinExistence type="inferred from homology"/>
<evidence type="ECO:0000259" key="4">
    <source>
        <dbReference type="Pfam" id="PF17853"/>
    </source>
</evidence>
<sequence length="407" mass="43850">MTGTSRSSGVSAGGTAELLDRHSAVVGLAARARALVEEFTTEAAPFDRVPRALLDADFVPAAHLNVTLFFRSWLEGCEPSDVDTRPLVDRAVSLMRDGMPLHDVLENYRVGVFFLWSQLASSASQAEQPLLSEVGLPLTKYLSLVMARIASACVEEARTRPWDELERRRGILDALLAGRDPAAWTNGEPAEVGESFLVAVVRLGEPSPGTLTELRHRIHDLPGSLLRRDVGGWTALIPVEPAADSAAATAELAARLGPRAADGTPPSLWVGVSHASTHTAVPASFAEARVVAELGRCLAREEIVCRRQDLRFEYAVAVDSSARHELASVLQPLADQPVLAQTLDAFFTNDCNQNAAARILCVHRNTVTYRLLRIGELTGYDPQHPAEAMTLSAARIAALLESKSFAA</sequence>
<comment type="similarity">
    <text evidence="1">Belongs to the CdaR family.</text>
</comment>
<dbReference type="InterPro" id="IPR041522">
    <property type="entry name" value="CdaR_GGDEF"/>
</dbReference>
<dbReference type="Pfam" id="PF17853">
    <property type="entry name" value="GGDEF_2"/>
    <property type="match status" value="1"/>
</dbReference>
<feature type="domain" description="RsbT co-antagonist protein RsbRD N-terminal" evidence="3">
    <location>
        <begin position="32"/>
        <end position="168"/>
    </location>
</feature>
<dbReference type="PANTHER" id="PTHR33744">
    <property type="entry name" value="CARBOHYDRATE DIACID REGULATOR"/>
    <property type="match status" value="1"/>
</dbReference>
<dbReference type="AlphaFoldDB" id="A0A934U626"/>
<accession>A0A934U626</accession>
<feature type="domain" description="CdaR GGDEF-like" evidence="4">
    <location>
        <begin position="194"/>
        <end position="293"/>
    </location>
</feature>
<dbReference type="Gene3D" id="1.10.10.2840">
    <property type="entry name" value="PucR C-terminal helix-turn-helix domain"/>
    <property type="match status" value="1"/>
</dbReference>
<evidence type="ECO:0000313" key="6">
    <source>
        <dbReference type="Proteomes" id="UP000655868"/>
    </source>
</evidence>
<dbReference type="InterPro" id="IPR025736">
    <property type="entry name" value="PucR_C-HTH_dom"/>
</dbReference>